<dbReference type="InterPro" id="IPR000297">
    <property type="entry name" value="PPIase_PpiC"/>
</dbReference>
<evidence type="ECO:0000256" key="3">
    <source>
        <dbReference type="ARBA" id="ARBA00022764"/>
    </source>
</evidence>
<keyword evidence="2 7" id="KW-0677">Repeat</keyword>
<feature type="domain" description="PpiC" evidence="8">
    <location>
        <begin position="175"/>
        <end position="276"/>
    </location>
</feature>
<dbReference type="InterPro" id="IPR027304">
    <property type="entry name" value="Trigger_fact/SurA_dom_sf"/>
</dbReference>
<dbReference type="Pfam" id="PF00639">
    <property type="entry name" value="Rotamase"/>
    <property type="match status" value="2"/>
</dbReference>
<accession>A0AA42B989</accession>
<dbReference type="NCBIfam" id="NF008038">
    <property type="entry name" value="PRK10770.1"/>
    <property type="match status" value="1"/>
</dbReference>
<dbReference type="GO" id="GO:0003755">
    <property type="term" value="F:peptidyl-prolyl cis-trans isomerase activity"/>
    <property type="evidence" value="ECO:0007669"/>
    <property type="project" value="UniProtKB-UniRule"/>
</dbReference>
<dbReference type="SUPFAM" id="SSF109998">
    <property type="entry name" value="Triger factor/SurA peptide-binding domain-like"/>
    <property type="match status" value="1"/>
</dbReference>
<dbReference type="Pfam" id="PF09312">
    <property type="entry name" value="SurA_N"/>
    <property type="match status" value="1"/>
</dbReference>
<dbReference type="RefSeq" id="WP_251262777.1">
    <property type="nucleotide sequence ID" value="NZ_JAMQGP010000010.1"/>
</dbReference>
<dbReference type="GO" id="GO:0043165">
    <property type="term" value="P:Gram-negative-bacterium-type cell outer membrane assembly"/>
    <property type="evidence" value="ECO:0007669"/>
    <property type="project" value="InterPro"/>
</dbReference>
<dbReference type="Gene3D" id="3.10.50.40">
    <property type="match status" value="2"/>
</dbReference>
<evidence type="ECO:0000256" key="7">
    <source>
        <dbReference type="HAMAP-Rule" id="MF_01183"/>
    </source>
</evidence>
<comment type="catalytic activity">
    <reaction evidence="7">
        <text>[protein]-peptidylproline (omega=180) = [protein]-peptidylproline (omega=0)</text>
        <dbReference type="Rhea" id="RHEA:16237"/>
        <dbReference type="Rhea" id="RHEA-COMP:10747"/>
        <dbReference type="Rhea" id="RHEA-COMP:10748"/>
        <dbReference type="ChEBI" id="CHEBI:83833"/>
        <dbReference type="ChEBI" id="CHEBI:83834"/>
        <dbReference type="EC" id="5.2.1.8"/>
    </reaction>
</comment>
<evidence type="ECO:0000313" key="9">
    <source>
        <dbReference type="EMBL" id="MCM2681293.1"/>
    </source>
</evidence>
<feature type="domain" description="PpiC" evidence="8">
    <location>
        <begin position="285"/>
        <end position="385"/>
    </location>
</feature>
<dbReference type="Gene3D" id="1.10.4030.10">
    <property type="entry name" value="Porin chaperone SurA, peptide-binding domain"/>
    <property type="match status" value="2"/>
</dbReference>
<protein>
    <recommendedName>
        <fullName evidence="7">Chaperone SurA</fullName>
    </recommendedName>
    <alternativeName>
        <fullName evidence="7">Peptidyl-prolyl cis-trans isomerase SurA</fullName>
        <shortName evidence="7">PPIase SurA</shortName>
        <ecNumber evidence="7">5.2.1.8</ecNumber>
    </alternativeName>
    <alternativeName>
        <fullName evidence="7">Rotamase SurA</fullName>
    </alternativeName>
</protein>
<comment type="domain">
    <text evidence="7">The PPIase activity resides only in the second parvulin domain. The N-terminal region and the C-terminal tail are necessary and sufficient for the chaperone activity of SurA. The PPIase activity is dispensable for SurA to function as a chaperone. The N-terminal region and the C-terminal tail are also required for porin recognition.</text>
</comment>
<evidence type="ECO:0000259" key="8">
    <source>
        <dbReference type="PROSITE" id="PS50198"/>
    </source>
</evidence>
<keyword evidence="1 7" id="KW-0732">Signal</keyword>
<dbReference type="InterPro" id="IPR046357">
    <property type="entry name" value="PPIase_dom_sf"/>
</dbReference>
<dbReference type="EC" id="5.2.1.8" evidence="7"/>
<keyword evidence="5 7" id="KW-0143">Chaperone</keyword>
<evidence type="ECO:0000256" key="2">
    <source>
        <dbReference type="ARBA" id="ARBA00022737"/>
    </source>
</evidence>
<dbReference type="InterPro" id="IPR050280">
    <property type="entry name" value="OMP_Chaperone_SurA"/>
</dbReference>
<dbReference type="GO" id="GO:0051082">
    <property type="term" value="F:unfolded protein binding"/>
    <property type="evidence" value="ECO:0007669"/>
    <property type="project" value="UniProtKB-UniRule"/>
</dbReference>
<comment type="subcellular location">
    <subcellularLocation>
        <location evidence="7">Periplasm</location>
    </subcellularLocation>
    <text evidence="7">Is capable of associating with the outer membrane.</text>
</comment>
<dbReference type="InterPro" id="IPR023034">
    <property type="entry name" value="PPIase_SurA"/>
</dbReference>
<dbReference type="SUPFAM" id="SSF54534">
    <property type="entry name" value="FKBP-like"/>
    <property type="match status" value="2"/>
</dbReference>
<evidence type="ECO:0000256" key="1">
    <source>
        <dbReference type="ARBA" id="ARBA00022729"/>
    </source>
</evidence>
<dbReference type="AlphaFoldDB" id="A0AA42B989"/>
<keyword evidence="10" id="KW-1185">Reference proteome</keyword>
<dbReference type="GO" id="GO:0050821">
    <property type="term" value="P:protein stabilization"/>
    <property type="evidence" value="ECO:0007669"/>
    <property type="project" value="InterPro"/>
</dbReference>
<dbReference type="GO" id="GO:0042277">
    <property type="term" value="F:peptide binding"/>
    <property type="evidence" value="ECO:0007669"/>
    <property type="project" value="InterPro"/>
</dbReference>
<comment type="function">
    <text evidence="7">Chaperone involved in the correct folding and assembly of outer membrane proteins. Recognizes specific patterns of aromatic residues and the orientation of their side chains, which are found more frequently in integral outer membrane proteins. May act in both early periplasmic and late outer membrane-associated steps of protein maturation.</text>
</comment>
<comment type="caution">
    <text evidence="9">The sequence shown here is derived from an EMBL/GenBank/DDBJ whole genome shotgun (WGS) entry which is preliminary data.</text>
</comment>
<dbReference type="GO" id="GO:0030288">
    <property type="term" value="C:outer membrane-bounded periplasmic space"/>
    <property type="evidence" value="ECO:0007669"/>
    <property type="project" value="InterPro"/>
</dbReference>
<proteinExistence type="inferred from homology"/>
<dbReference type="Proteomes" id="UP001165393">
    <property type="component" value="Unassembled WGS sequence"/>
</dbReference>
<evidence type="ECO:0000256" key="6">
    <source>
        <dbReference type="ARBA" id="ARBA00023235"/>
    </source>
</evidence>
<feature type="chain" id="PRO_5041498154" description="Chaperone SurA" evidence="7">
    <location>
        <begin position="25"/>
        <end position="434"/>
    </location>
</feature>
<dbReference type="InterPro" id="IPR023058">
    <property type="entry name" value="PPIase_PpiC_CS"/>
</dbReference>
<dbReference type="InterPro" id="IPR015391">
    <property type="entry name" value="SurA_N"/>
</dbReference>
<keyword evidence="3 7" id="KW-0574">Periplasm</keyword>
<evidence type="ECO:0000256" key="4">
    <source>
        <dbReference type="ARBA" id="ARBA00023110"/>
    </source>
</evidence>
<keyword evidence="6 7" id="KW-0413">Isomerase</keyword>
<dbReference type="PROSITE" id="PS01096">
    <property type="entry name" value="PPIC_PPIASE_1"/>
    <property type="match status" value="1"/>
</dbReference>
<organism evidence="9 10">
    <name type="scientific">Echinimonas agarilytica</name>
    <dbReference type="NCBI Taxonomy" id="1215918"/>
    <lineage>
        <taxon>Bacteria</taxon>
        <taxon>Pseudomonadati</taxon>
        <taxon>Pseudomonadota</taxon>
        <taxon>Gammaproteobacteria</taxon>
        <taxon>Alteromonadales</taxon>
        <taxon>Echinimonadaceae</taxon>
        <taxon>Echinimonas</taxon>
    </lineage>
</organism>
<dbReference type="PANTHER" id="PTHR47637">
    <property type="entry name" value="CHAPERONE SURA"/>
    <property type="match status" value="1"/>
</dbReference>
<gene>
    <name evidence="7 9" type="primary">surA</name>
    <name evidence="9" type="ORF">NAF29_16720</name>
</gene>
<keyword evidence="4 7" id="KW-0697">Rotamase</keyword>
<sequence precursor="true">MKKTLVTILAGYVLALSSSIPAMAAPELMDRVVVRVNNAVVLESEVDRMLEDVKQRALMAGQSLPRDLVLRTQITERLINRQLQMSTAERMGLRISDAQLDQTIANIARQDNMTVEQMRATIERGGMSFQQYREDLREELVIGDVTRIAVRNRINVSPQEIDALADMLQEQSETNREINFGHIMVSVDAEASKQEIEDAQKRIDKILDLLQEGADFRRQATASSQGPKALEGGDWGWMNINEAPTIFSEPLQTAEVGELIGPIRSPVGFHILTVFEERGAEVVESLEVNARHILLQPSIILSETKAKSMLTEFSKQLQADDSKFAELAEEYSEDPGSAAQGGDLGWGNPDMYVPEFSTMLKTMEIGAVSEPFRTSHGWHIVQLLDKRTQDATKDRWRDQAYQMITNRKFNEESALWLAEMRETAYIDVLDEEQE</sequence>
<dbReference type="GO" id="GO:0006457">
    <property type="term" value="P:protein folding"/>
    <property type="evidence" value="ECO:0007669"/>
    <property type="project" value="UniProtKB-UniRule"/>
</dbReference>
<dbReference type="PROSITE" id="PS50198">
    <property type="entry name" value="PPIC_PPIASE_2"/>
    <property type="match status" value="2"/>
</dbReference>
<dbReference type="EMBL" id="JAMQGP010000010">
    <property type="protein sequence ID" value="MCM2681293.1"/>
    <property type="molecule type" value="Genomic_DNA"/>
</dbReference>
<name>A0AA42B989_9GAMM</name>
<feature type="signal peptide" evidence="7">
    <location>
        <begin position="1"/>
        <end position="24"/>
    </location>
</feature>
<evidence type="ECO:0000313" key="10">
    <source>
        <dbReference type="Proteomes" id="UP001165393"/>
    </source>
</evidence>
<evidence type="ECO:0000256" key="5">
    <source>
        <dbReference type="ARBA" id="ARBA00023186"/>
    </source>
</evidence>
<dbReference type="PANTHER" id="PTHR47637:SF1">
    <property type="entry name" value="CHAPERONE SURA"/>
    <property type="match status" value="1"/>
</dbReference>
<reference evidence="9 10" key="1">
    <citation type="journal article" date="2013" name="Antonie Van Leeuwenhoek">
        <title>Echinimonas agarilytica gen. nov., sp. nov., a new gammaproteobacterium isolated from the sea urchin Strongylocentrotus intermedius.</title>
        <authorList>
            <person name="Nedashkovskaya O.I."/>
            <person name="Stenkova A.M."/>
            <person name="Zhukova N.V."/>
            <person name="Van Trappen S."/>
            <person name="Lee J.S."/>
            <person name="Kim S.B."/>
        </authorList>
    </citation>
    <scope>NUCLEOTIDE SEQUENCE [LARGE SCALE GENOMIC DNA]</scope>
    <source>
        <strain evidence="9 10">KMM 6351</strain>
    </source>
</reference>
<dbReference type="HAMAP" id="MF_01183">
    <property type="entry name" value="Chaperone_SurA"/>
    <property type="match status" value="1"/>
</dbReference>